<evidence type="ECO:0000259" key="12">
    <source>
        <dbReference type="Pfam" id="PF25508"/>
    </source>
</evidence>
<feature type="region of interest" description="Disordered" evidence="8">
    <location>
        <begin position="782"/>
        <end position="801"/>
    </location>
</feature>
<keyword evidence="7" id="KW-0407">Ion channel</keyword>
<evidence type="ECO:0000256" key="9">
    <source>
        <dbReference type="SAM" id="Phobius"/>
    </source>
</evidence>
<dbReference type="PANTHER" id="PTHR13800:SF12">
    <property type="entry name" value="TRANSIENT RECEPTOR POTENTIAL CATION CHANNEL SUBFAMILY M MEMBER-LIKE 2"/>
    <property type="match status" value="1"/>
</dbReference>
<keyword evidence="4 9" id="KW-1133">Transmembrane helix</keyword>
<evidence type="ECO:0000313" key="15">
    <source>
        <dbReference type="Proteomes" id="UP000014760"/>
    </source>
</evidence>
<dbReference type="InterPro" id="IPR050927">
    <property type="entry name" value="TRPM"/>
</dbReference>
<evidence type="ECO:0000256" key="6">
    <source>
        <dbReference type="ARBA" id="ARBA00023136"/>
    </source>
</evidence>
<sequence length="1272" mass="145198">MADVSHSRAKHYAYDACNKSICRFVREKIKHRQCCSYVKNTQKNDASCMCGRGLRWHQQQKIPINENTEIAWNAETNTQTIPPSCFGTIRFQGFGQEVSKNAPFVRVDHKTEESVVWELLNEYWHIKAPKLMISVTGGAKRFFMKDRLTTAFKRGLMRAATTTGAWIITGGTNTGVMKFVGEAVHEHMLTTSDAESNVVALGIATWGIVDNRESLTADDDAGLFPAFYNIEELSSPHTRGSSPLDPNHTHFILVDNGTETKFGVEIKFSVALQQYISENMETGVARNQSVNVPTVLLVLEGGENTLEMTVQSVKKFTPIVVIHGSGRAADYIALAYRKTRSVDVSEEKSVYPSNFDEEMLGHAAYMFDWSREKDPVTKEAKIKKCLDNIKLLLASRRLITVFALEDGDTSNDIDQAILQALLKANRADAQTQLNLALAWNRCDIARREIFTPENRACWQKMNLYEAMHTALVQDRTDFVQLFLDNGVDLKRFLSIRRLRDLYDDVLSDPYSGAASDLLKHLLQEDTQFSFLCNPKDDLSVETSAYLLRSVGQLLSGMGQHSNFYAHEKYIVHDDNLGFSNAAYDTLRTPREMDSTNPFASSKKPCKAAELSNPHRELFVWAVLLNRKDLALLFWKCGSDQIGGALFASHVLSSLSNIANSEEEIDLSQELHANADMFEELAVGVLNACYQKNKLMSHRLLVRVLPKWGDSTLLTMADSGALMHFMGHTCCQTRLNNIWMGKLALYTSSWKILAALFLPVIIPFLKFNSTDFHSITFGEIQNVQEEEEEEEEEVGGGSKEEGLSSAVKAQPNQVVPKQVETEQCNAFTAMRKRKPPNMNIRKLYRVNFFNLFKDSDSSINVLKAIYFYHTTPLVKFCYHTISYVIFLAVYSFFVLTDLHPERISACEGLVWAWSLTLIMEEIRQVWVKRAVSLSARLASYFDSVWNRFDFMLYGLLIISIIIRYTLTEYSFLWARRIYAVNLAMFFLRFLHTFFVDRNIGPKVIMIRRMLVDLLFFISILVVFILAFGVASHSLRYPNAELSWSILKNVVYMPYWQMYGELFLEDLTGDVGPCSHNSTVYTSSEDIVRCPETEWLVLLLLAIYMIVINILLLNLLIAMFSYTFEKVQDNSEKVWRFYRYGLIYEYFDKPTLAPPIIIISHFIRLLKYCIRRKRNITDVSNDFRNIVSKDDYNKLTAFEKAGMDNFLLREQVLSKELIHAKVSSAGESFCSFRSIARETNNSLLGNYRHVLRSPVSRAIFRPQNTSPAYDLGVE</sequence>
<evidence type="ECO:0000259" key="10">
    <source>
        <dbReference type="Pfam" id="PF00520"/>
    </source>
</evidence>
<keyword evidence="5" id="KW-0406">Ion transport</keyword>
<dbReference type="OMA" id="CCKNESK"/>
<evidence type="ECO:0000256" key="4">
    <source>
        <dbReference type="ARBA" id="ARBA00022989"/>
    </source>
</evidence>
<name>R7TUH6_CAPTE</name>
<feature type="transmembrane region" description="Helical" evidence="9">
    <location>
        <begin position="947"/>
        <end position="965"/>
    </location>
</feature>
<dbReference type="HOGENOM" id="CLU_001390_0_3_1"/>
<dbReference type="InterPro" id="IPR057366">
    <property type="entry name" value="TRPM-like"/>
</dbReference>
<dbReference type="OrthoDB" id="310870at2759"/>
<feature type="domain" description="TRPM SLOG" evidence="11">
    <location>
        <begin position="102"/>
        <end position="343"/>
    </location>
</feature>
<evidence type="ECO:0000313" key="13">
    <source>
        <dbReference type="EMBL" id="ELT97299.1"/>
    </source>
</evidence>
<evidence type="ECO:0008006" key="16">
    <source>
        <dbReference type="Google" id="ProtNLM"/>
    </source>
</evidence>
<dbReference type="Pfam" id="PF25508">
    <property type="entry name" value="TRPM2"/>
    <property type="match status" value="1"/>
</dbReference>
<feature type="domain" description="Ion transport" evidence="10">
    <location>
        <begin position="882"/>
        <end position="1129"/>
    </location>
</feature>
<evidence type="ECO:0000256" key="2">
    <source>
        <dbReference type="ARBA" id="ARBA00022448"/>
    </source>
</evidence>
<feature type="compositionally biased region" description="Acidic residues" evidence="8">
    <location>
        <begin position="783"/>
        <end position="793"/>
    </location>
</feature>
<feature type="domain" description="TRPM-like" evidence="12">
    <location>
        <begin position="448"/>
        <end position="727"/>
    </location>
</feature>
<evidence type="ECO:0000256" key="7">
    <source>
        <dbReference type="ARBA" id="ARBA00023303"/>
    </source>
</evidence>
<keyword evidence="6 9" id="KW-0472">Membrane</keyword>
<dbReference type="AlphaFoldDB" id="R7TUH6"/>
<evidence type="ECO:0000256" key="3">
    <source>
        <dbReference type="ARBA" id="ARBA00022692"/>
    </source>
</evidence>
<dbReference type="EMBL" id="AMQN01010973">
    <property type="status" value="NOT_ANNOTATED_CDS"/>
    <property type="molecule type" value="Genomic_DNA"/>
</dbReference>
<dbReference type="Proteomes" id="UP000014760">
    <property type="component" value="Unassembled WGS sequence"/>
</dbReference>
<keyword evidence="15" id="KW-1185">Reference proteome</keyword>
<dbReference type="GO" id="GO:0005886">
    <property type="term" value="C:plasma membrane"/>
    <property type="evidence" value="ECO:0007669"/>
    <property type="project" value="TreeGrafter"/>
</dbReference>
<comment type="subcellular location">
    <subcellularLocation>
        <location evidence="1">Membrane</location>
        <topology evidence="1">Multi-pass membrane protein</topology>
    </subcellularLocation>
</comment>
<accession>R7TUH6</accession>
<evidence type="ECO:0000313" key="14">
    <source>
        <dbReference type="EnsemblMetazoa" id="CapteP199955"/>
    </source>
</evidence>
<reference evidence="15" key="1">
    <citation type="submission" date="2012-12" db="EMBL/GenBank/DDBJ databases">
        <authorList>
            <person name="Hellsten U."/>
            <person name="Grimwood J."/>
            <person name="Chapman J.A."/>
            <person name="Shapiro H."/>
            <person name="Aerts A."/>
            <person name="Otillar R.P."/>
            <person name="Terry A.Y."/>
            <person name="Boore J.L."/>
            <person name="Simakov O."/>
            <person name="Marletaz F."/>
            <person name="Cho S.-J."/>
            <person name="Edsinger-Gonzales E."/>
            <person name="Havlak P."/>
            <person name="Kuo D.-H."/>
            <person name="Larsson T."/>
            <person name="Lv J."/>
            <person name="Arendt D."/>
            <person name="Savage R."/>
            <person name="Osoegawa K."/>
            <person name="de Jong P."/>
            <person name="Lindberg D.R."/>
            <person name="Seaver E.C."/>
            <person name="Weisblat D.A."/>
            <person name="Putnam N.H."/>
            <person name="Grigoriev I.V."/>
            <person name="Rokhsar D.S."/>
        </authorList>
    </citation>
    <scope>NUCLEOTIDE SEQUENCE</scope>
    <source>
        <strain evidence="15">I ESC-2004</strain>
    </source>
</reference>
<feature type="transmembrane region" description="Helical" evidence="9">
    <location>
        <begin position="875"/>
        <end position="895"/>
    </location>
</feature>
<dbReference type="Pfam" id="PF18139">
    <property type="entry name" value="LSDAT_euk"/>
    <property type="match status" value="1"/>
</dbReference>
<dbReference type="Pfam" id="PF00520">
    <property type="entry name" value="Ion_trans"/>
    <property type="match status" value="1"/>
</dbReference>
<feature type="transmembrane region" description="Helical" evidence="9">
    <location>
        <begin position="1009"/>
        <end position="1029"/>
    </location>
</feature>
<dbReference type="InterPro" id="IPR041491">
    <property type="entry name" value="TRPM_SLOG"/>
</dbReference>
<dbReference type="EnsemblMetazoa" id="CapteT199955">
    <property type="protein sequence ID" value="CapteP199955"/>
    <property type="gene ID" value="CapteG199955"/>
</dbReference>
<dbReference type="PANTHER" id="PTHR13800">
    <property type="entry name" value="TRANSIENT RECEPTOR POTENTIAL CATION CHANNEL, SUBFAMILY M, MEMBER 6"/>
    <property type="match status" value="1"/>
</dbReference>
<keyword evidence="3 9" id="KW-0812">Transmembrane</keyword>
<gene>
    <name evidence="13" type="ORF">CAPTEDRAFT_199955</name>
</gene>
<feature type="transmembrane region" description="Helical" evidence="9">
    <location>
        <begin position="1093"/>
        <end position="1115"/>
    </location>
</feature>
<dbReference type="GO" id="GO:0099604">
    <property type="term" value="F:ligand-gated calcium channel activity"/>
    <property type="evidence" value="ECO:0007669"/>
    <property type="project" value="TreeGrafter"/>
</dbReference>
<evidence type="ECO:0000256" key="5">
    <source>
        <dbReference type="ARBA" id="ARBA00023065"/>
    </source>
</evidence>
<organism evidence="13">
    <name type="scientific">Capitella teleta</name>
    <name type="common">Polychaete worm</name>
    <dbReference type="NCBI Taxonomy" id="283909"/>
    <lineage>
        <taxon>Eukaryota</taxon>
        <taxon>Metazoa</taxon>
        <taxon>Spiralia</taxon>
        <taxon>Lophotrochozoa</taxon>
        <taxon>Annelida</taxon>
        <taxon>Polychaeta</taxon>
        <taxon>Sedentaria</taxon>
        <taxon>Scolecida</taxon>
        <taxon>Capitellidae</taxon>
        <taxon>Capitella</taxon>
    </lineage>
</organism>
<reference evidence="13 15" key="2">
    <citation type="journal article" date="2013" name="Nature">
        <title>Insights into bilaterian evolution from three spiralian genomes.</title>
        <authorList>
            <person name="Simakov O."/>
            <person name="Marletaz F."/>
            <person name="Cho S.J."/>
            <person name="Edsinger-Gonzales E."/>
            <person name="Havlak P."/>
            <person name="Hellsten U."/>
            <person name="Kuo D.H."/>
            <person name="Larsson T."/>
            <person name="Lv J."/>
            <person name="Arendt D."/>
            <person name="Savage R."/>
            <person name="Osoegawa K."/>
            <person name="de Jong P."/>
            <person name="Grimwood J."/>
            <person name="Chapman J.A."/>
            <person name="Shapiro H."/>
            <person name="Aerts A."/>
            <person name="Otillar R.P."/>
            <person name="Terry A.Y."/>
            <person name="Boore J.L."/>
            <person name="Grigoriev I.V."/>
            <person name="Lindberg D.R."/>
            <person name="Seaver E.C."/>
            <person name="Weisblat D.A."/>
            <person name="Putnam N.H."/>
            <person name="Rokhsar D.S."/>
        </authorList>
    </citation>
    <scope>NUCLEOTIDE SEQUENCE</scope>
    <source>
        <strain evidence="13 15">I ESC-2004</strain>
    </source>
</reference>
<evidence type="ECO:0000259" key="11">
    <source>
        <dbReference type="Pfam" id="PF18139"/>
    </source>
</evidence>
<evidence type="ECO:0000256" key="8">
    <source>
        <dbReference type="SAM" id="MobiDB-lite"/>
    </source>
</evidence>
<dbReference type="EMBL" id="KB308607">
    <property type="protein sequence ID" value="ELT97299.1"/>
    <property type="molecule type" value="Genomic_DNA"/>
</dbReference>
<reference evidence="14" key="3">
    <citation type="submission" date="2015-06" db="UniProtKB">
        <authorList>
            <consortium name="EnsemblMetazoa"/>
        </authorList>
    </citation>
    <scope>IDENTIFICATION</scope>
</reference>
<feature type="transmembrane region" description="Helical" evidence="9">
    <location>
        <begin position="742"/>
        <end position="764"/>
    </location>
</feature>
<dbReference type="STRING" id="283909.R7TUH6"/>
<dbReference type="InterPro" id="IPR005821">
    <property type="entry name" value="Ion_trans_dom"/>
</dbReference>
<keyword evidence="2" id="KW-0813">Transport</keyword>
<feature type="transmembrane region" description="Helical" evidence="9">
    <location>
        <begin position="971"/>
        <end position="989"/>
    </location>
</feature>
<protein>
    <recommendedName>
        <fullName evidence="16">TRPM SLOG domain-containing protein</fullName>
    </recommendedName>
</protein>
<evidence type="ECO:0000256" key="1">
    <source>
        <dbReference type="ARBA" id="ARBA00004141"/>
    </source>
</evidence>
<proteinExistence type="predicted"/>